<feature type="transmembrane region" description="Helical" evidence="13">
    <location>
        <begin position="187"/>
        <end position="208"/>
    </location>
</feature>
<feature type="domain" description="PAC" evidence="15">
    <location>
        <begin position="320"/>
        <end position="372"/>
    </location>
</feature>
<dbReference type="OrthoDB" id="5401121at2"/>
<evidence type="ECO:0000256" key="1">
    <source>
        <dbReference type="ARBA" id="ARBA00000085"/>
    </source>
</evidence>
<evidence type="ECO:0000256" key="5">
    <source>
        <dbReference type="ARBA" id="ARBA00022679"/>
    </source>
</evidence>
<dbReference type="GO" id="GO:0005524">
    <property type="term" value="F:ATP binding"/>
    <property type="evidence" value="ECO:0007669"/>
    <property type="project" value="UniProtKB-KW"/>
</dbReference>
<keyword evidence="11" id="KW-0902">Two-component regulatory system</keyword>
<keyword evidence="17" id="KW-1185">Reference proteome</keyword>
<dbReference type="InterPro" id="IPR011712">
    <property type="entry name" value="Sig_transdc_His_kin_sub3_dim/P"/>
</dbReference>
<dbReference type="CDD" id="cd16917">
    <property type="entry name" value="HATPase_UhpB-NarQ-NarX-like"/>
    <property type="match status" value="1"/>
</dbReference>
<evidence type="ECO:0000256" key="11">
    <source>
        <dbReference type="ARBA" id="ARBA00023012"/>
    </source>
</evidence>
<keyword evidence="6 13" id="KW-0812">Transmembrane</keyword>
<dbReference type="Proteomes" id="UP000295807">
    <property type="component" value="Unassembled WGS sequence"/>
</dbReference>
<dbReference type="Gene3D" id="3.30.450.20">
    <property type="entry name" value="PAS domain"/>
    <property type="match status" value="1"/>
</dbReference>
<dbReference type="PANTHER" id="PTHR24421:SF10">
    <property type="entry name" value="NITRATE_NITRITE SENSOR PROTEIN NARQ"/>
    <property type="match status" value="1"/>
</dbReference>
<dbReference type="InterPro" id="IPR050482">
    <property type="entry name" value="Sensor_HK_TwoCompSys"/>
</dbReference>
<evidence type="ECO:0000256" key="10">
    <source>
        <dbReference type="ARBA" id="ARBA00022989"/>
    </source>
</evidence>
<comment type="subcellular location">
    <subcellularLocation>
        <location evidence="2">Membrane</location>
        <topology evidence="2">Multi-pass membrane protein</topology>
    </subcellularLocation>
</comment>
<protein>
    <recommendedName>
        <fullName evidence="3">histidine kinase</fullName>
        <ecNumber evidence="3">2.7.13.3</ecNumber>
    </recommendedName>
</protein>
<keyword evidence="7" id="KW-0547">Nucleotide-binding</keyword>
<dbReference type="Pfam" id="PF13426">
    <property type="entry name" value="PAS_9"/>
    <property type="match status" value="1"/>
</dbReference>
<evidence type="ECO:0000256" key="2">
    <source>
        <dbReference type="ARBA" id="ARBA00004141"/>
    </source>
</evidence>
<dbReference type="CDD" id="cd00130">
    <property type="entry name" value="PAS"/>
    <property type="match status" value="1"/>
</dbReference>
<evidence type="ECO:0000256" key="8">
    <source>
        <dbReference type="ARBA" id="ARBA00022777"/>
    </source>
</evidence>
<dbReference type="InterPro" id="IPR036890">
    <property type="entry name" value="HATPase_C_sf"/>
</dbReference>
<feature type="domain" description="Histidine kinase" evidence="14">
    <location>
        <begin position="406"/>
        <end position="601"/>
    </location>
</feature>
<dbReference type="RefSeq" id="WP_132127612.1">
    <property type="nucleotide sequence ID" value="NZ_SMAD01000001.1"/>
</dbReference>
<comment type="caution">
    <text evidence="16">The sequence shown here is derived from an EMBL/GenBank/DDBJ whole genome shotgun (WGS) entry which is preliminary data.</text>
</comment>
<evidence type="ECO:0000313" key="16">
    <source>
        <dbReference type="EMBL" id="TCS90157.1"/>
    </source>
</evidence>
<proteinExistence type="predicted"/>
<dbReference type="SUPFAM" id="SSF55874">
    <property type="entry name" value="ATPase domain of HSP90 chaperone/DNA topoisomerase II/histidine kinase"/>
    <property type="match status" value="1"/>
</dbReference>
<dbReference type="InterPro" id="IPR003594">
    <property type="entry name" value="HATPase_dom"/>
</dbReference>
<dbReference type="PANTHER" id="PTHR24421">
    <property type="entry name" value="NITRATE/NITRITE SENSOR PROTEIN NARX-RELATED"/>
    <property type="match status" value="1"/>
</dbReference>
<evidence type="ECO:0000313" key="17">
    <source>
        <dbReference type="Proteomes" id="UP000295807"/>
    </source>
</evidence>
<evidence type="ECO:0000256" key="13">
    <source>
        <dbReference type="SAM" id="Phobius"/>
    </source>
</evidence>
<evidence type="ECO:0000256" key="7">
    <source>
        <dbReference type="ARBA" id="ARBA00022741"/>
    </source>
</evidence>
<keyword evidence="5" id="KW-0808">Transferase</keyword>
<dbReference type="EMBL" id="SMAD01000001">
    <property type="protein sequence ID" value="TCS90157.1"/>
    <property type="molecule type" value="Genomic_DNA"/>
</dbReference>
<gene>
    <name evidence="16" type="ORF">EDD80_101356</name>
</gene>
<dbReference type="SUPFAM" id="SSF55785">
    <property type="entry name" value="PYP-like sensor domain (PAS domain)"/>
    <property type="match status" value="1"/>
</dbReference>
<keyword evidence="10 13" id="KW-1133">Transmembrane helix</keyword>
<dbReference type="InterPro" id="IPR005467">
    <property type="entry name" value="His_kinase_dom"/>
</dbReference>
<comment type="catalytic activity">
    <reaction evidence="1">
        <text>ATP + protein L-histidine = ADP + protein N-phospho-L-histidine.</text>
        <dbReference type="EC" id="2.7.13.3"/>
    </reaction>
</comment>
<evidence type="ECO:0000259" key="15">
    <source>
        <dbReference type="PROSITE" id="PS50113"/>
    </source>
</evidence>
<dbReference type="PROSITE" id="PS50113">
    <property type="entry name" value="PAC"/>
    <property type="match status" value="1"/>
</dbReference>
<dbReference type="Gene3D" id="1.20.5.1930">
    <property type="match status" value="1"/>
</dbReference>
<dbReference type="SMART" id="SM00387">
    <property type="entry name" value="HATPase_c"/>
    <property type="match status" value="1"/>
</dbReference>
<keyword evidence="9" id="KW-0067">ATP-binding</keyword>
<dbReference type="Pfam" id="PF07730">
    <property type="entry name" value="HisKA_3"/>
    <property type="match status" value="1"/>
</dbReference>
<evidence type="ECO:0000256" key="12">
    <source>
        <dbReference type="ARBA" id="ARBA00023136"/>
    </source>
</evidence>
<evidence type="ECO:0000256" key="9">
    <source>
        <dbReference type="ARBA" id="ARBA00022840"/>
    </source>
</evidence>
<dbReference type="GO" id="GO:0000155">
    <property type="term" value="F:phosphorelay sensor kinase activity"/>
    <property type="evidence" value="ECO:0007669"/>
    <property type="project" value="InterPro"/>
</dbReference>
<evidence type="ECO:0000259" key="14">
    <source>
        <dbReference type="PROSITE" id="PS50109"/>
    </source>
</evidence>
<keyword evidence="12 13" id="KW-0472">Membrane</keyword>
<dbReference type="Gene3D" id="3.30.565.10">
    <property type="entry name" value="Histidine kinase-like ATPase, C-terminal domain"/>
    <property type="match status" value="1"/>
</dbReference>
<keyword evidence="8" id="KW-0418">Kinase</keyword>
<reference evidence="16 17" key="1">
    <citation type="submission" date="2019-03" db="EMBL/GenBank/DDBJ databases">
        <title>Genomic Encyclopedia of Type Strains, Phase IV (KMG-IV): sequencing the most valuable type-strain genomes for metagenomic binning, comparative biology and taxonomic classification.</title>
        <authorList>
            <person name="Goeker M."/>
        </authorList>
    </citation>
    <scope>NUCLEOTIDE SEQUENCE [LARGE SCALE GENOMIC DNA]</scope>
    <source>
        <strain evidence="16 17">DSM 21100</strain>
    </source>
</reference>
<organism evidence="16 17">
    <name type="scientific">Anseongella ginsenosidimutans</name>
    <dbReference type="NCBI Taxonomy" id="496056"/>
    <lineage>
        <taxon>Bacteria</taxon>
        <taxon>Pseudomonadati</taxon>
        <taxon>Bacteroidota</taxon>
        <taxon>Sphingobacteriia</taxon>
        <taxon>Sphingobacteriales</taxon>
        <taxon>Sphingobacteriaceae</taxon>
        <taxon>Anseongella</taxon>
    </lineage>
</organism>
<dbReference type="InterPro" id="IPR000014">
    <property type="entry name" value="PAS"/>
</dbReference>
<dbReference type="EC" id="2.7.13.3" evidence="3"/>
<dbReference type="GO" id="GO:0046983">
    <property type="term" value="F:protein dimerization activity"/>
    <property type="evidence" value="ECO:0007669"/>
    <property type="project" value="InterPro"/>
</dbReference>
<dbReference type="GO" id="GO:0016020">
    <property type="term" value="C:membrane"/>
    <property type="evidence" value="ECO:0007669"/>
    <property type="project" value="UniProtKB-SubCell"/>
</dbReference>
<name>A0A4R3KWJ2_9SPHI</name>
<dbReference type="AlphaFoldDB" id="A0A4R3KWJ2"/>
<dbReference type="PROSITE" id="PS50109">
    <property type="entry name" value="HIS_KIN"/>
    <property type="match status" value="1"/>
</dbReference>
<evidence type="ECO:0000256" key="4">
    <source>
        <dbReference type="ARBA" id="ARBA00022553"/>
    </source>
</evidence>
<dbReference type="InterPro" id="IPR029095">
    <property type="entry name" value="NarX-like_N"/>
</dbReference>
<dbReference type="InterPro" id="IPR000700">
    <property type="entry name" value="PAS-assoc_C"/>
</dbReference>
<dbReference type="InterPro" id="IPR035965">
    <property type="entry name" value="PAS-like_dom_sf"/>
</dbReference>
<evidence type="ECO:0000256" key="3">
    <source>
        <dbReference type="ARBA" id="ARBA00012438"/>
    </source>
</evidence>
<accession>A0A4R3KWJ2</accession>
<feature type="transmembrane region" description="Helical" evidence="13">
    <location>
        <begin position="12"/>
        <end position="31"/>
    </location>
</feature>
<sequence length="608" mass="68592">MKTSRFARLGTWYLLALGTIALMIIAGLVLIQQYLSSQLNDSGRVNIAGRQRMLCQQIAKNAALLENRPGNAERTRVLDELATAVEDFRDSREKLTGHDDSLGAPREASPRLAELYRANGQHYRLMLQGGLDLLRQLRQDSAAPYDSLASPIRLIQEQEAAFLEGMDQIVQQYDLEARQKVKRLKRAVFILLGVSLLLIFLETVFVFLPSAREVNKTLGKSMASEKNARKMAKEIGALYSSLERSYEKISHINVPVDNPKLYAKADRGGNITYVSETFSRLTGRKKQAGNFSVAGLLGLEKQPGDFMDELIDTVSEGKTWQDEIHLEEAAGAGKWLRISIVPIFDETGTVHEMLILGSDLTRQRLAEQGMQKKDRAAIERRINEQKFRSVLILEGQEEERKRIAMNIHDGIGQLITSLKYQIESLDASDPAAAREKQKEINNLLKEIIREVRRVTFNLKPPVLSDYGLSAGLKNFMQEVNKLTEAELEFRNLTGFGQRMPSKVENNIFRIVQEAVNNAIKYSGSKHILVSLSHDENQLTITVEDQGHGFDKKLLETEKYRIESGHGFFNMFERTEYINGKLQIATEPGKGTIVRLFVPLGKFEEIADL</sequence>
<evidence type="ECO:0000256" key="6">
    <source>
        <dbReference type="ARBA" id="ARBA00022692"/>
    </source>
</evidence>
<dbReference type="Pfam" id="PF13675">
    <property type="entry name" value="PilJ"/>
    <property type="match status" value="1"/>
</dbReference>
<keyword evidence="4" id="KW-0597">Phosphoprotein</keyword>
<dbReference type="Pfam" id="PF02518">
    <property type="entry name" value="HATPase_c"/>
    <property type="match status" value="1"/>
</dbReference>